<dbReference type="InterPro" id="IPR037171">
    <property type="entry name" value="NagB/RpiA_transferase-like"/>
</dbReference>
<dbReference type="Pfam" id="PF01812">
    <property type="entry name" value="5-FTHF_cyc-lig"/>
    <property type="match status" value="1"/>
</dbReference>
<dbReference type="PANTHER" id="PTHR13017">
    <property type="entry name" value="5-FORMYLTETRAHYDROFOLATE CYCLO-LIGASE-RELATED"/>
    <property type="match status" value="1"/>
</dbReference>
<dbReference type="SUPFAM" id="SSF100950">
    <property type="entry name" value="NagB/RpiA/CoA transferase-like"/>
    <property type="match status" value="1"/>
</dbReference>
<dbReference type="GO" id="GO:0005737">
    <property type="term" value="C:cytoplasm"/>
    <property type="evidence" value="ECO:0007669"/>
    <property type="project" value="TreeGrafter"/>
</dbReference>
<evidence type="ECO:0000313" key="2">
    <source>
        <dbReference type="Proteomes" id="UP000653674"/>
    </source>
</evidence>
<gene>
    <name evidence="1" type="ORF">Pfl04_39290</name>
</gene>
<dbReference type="EMBL" id="BONU01000032">
    <property type="protein sequence ID" value="GIG75525.1"/>
    <property type="molecule type" value="Genomic_DNA"/>
</dbReference>
<protein>
    <submittedName>
        <fullName evidence="1">5-formyltetrahydrofolate cyclo-ligase</fullName>
    </submittedName>
</protein>
<dbReference type="AlphaFoldDB" id="A0A8J3M2H3"/>
<dbReference type="PANTHER" id="PTHR13017:SF0">
    <property type="entry name" value="METHENYLTETRAHYDROFOLATE SYNTHASE DOMAIN-CONTAINING PROTEIN"/>
    <property type="match status" value="1"/>
</dbReference>
<keyword evidence="2" id="KW-1185">Reference proteome</keyword>
<proteinExistence type="predicted"/>
<organism evidence="1 2">
    <name type="scientific">Planosporangium flavigriseum</name>
    <dbReference type="NCBI Taxonomy" id="373681"/>
    <lineage>
        <taxon>Bacteria</taxon>
        <taxon>Bacillati</taxon>
        <taxon>Actinomycetota</taxon>
        <taxon>Actinomycetes</taxon>
        <taxon>Micromonosporales</taxon>
        <taxon>Micromonosporaceae</taxon>
        <taxon>Planosporangium</taxon>
    </lineage>
</organism>
<accession>A0A8J3M2H3</accession>
<name>A0A8J3M2H3_9ACTN</name>
<dbReference type="InterPro" id="IPR002698">
    <property type="entry name" value="FTHF_cligase"/>
</dbReference>
<sequence>MTAARAARFPGAAGRISNFVGAEAAAERLRGLPEWRAAETVKANPDSAQLPVRQRALEDGKTVYMAVPRLAEFDPFFLLDPDHLADSPRKAASISGASRSARRVAVADLSPVDLVVTGCVAVGEDGARLGKGGGFADLEYALAAAAGLIGPRTLVVTTVHELQVRPAGAIPTTAHDVPVDLVVTPERVIDCRAARGPRPEGGIRWSELTEEKIAAIPLLVALRS</sequence>
<dbReference type="Gene3D" id="3.40.50.10420">
    <property type="entry name" value="NagB/RpiA/CoA transferase-like"/>
    <property type="match status" value="1"/>
</dbReference>
<comment type="caution">
    <text evidence="1">The sequence shown here is derived from an EMBL/GenBank/DDBJ whole genome shotgun (WGS) entry which is preliminary data.</text>
</comment>
<dbReference type="InterPro" id="IPR024185">
    <property type="entry name" value="FTHF_cligase-like_sf"/>
</dbReference>
<dbReference type="Proteomes" id="UP000653674">
    <property type="component" value="Unassembled WGS sequence"/>
</dbReference>
<reference evidence="1" key="1">
    <citation type="submission" date="2021-01" db="EMBL/GenBank/DDBJ databases">
        <title>Whole genome shotgun sequence of Planosporangium flavigriseum NBRC 105377.</title>
        <authorList>
            <person name="Komaki H."/>
            <person name="Tamura T."/>
        </authorList>
    </citation>
    <scope>NUCLEOTIDE SEQUENCE</scope>
    <source>
        <strain evidence="1">NBRC 105377</strain>
    </source>
</reference>
<evidence type="ECO:0000313" key="1">
    <source>
        <dbReference type="EMBL" id="GIG75525.1"/>
    </source>
</evidence>